<protein>
    <recommendedName>
        <fullName evidence="7">DUF323 domain-containing protein</fullName>
    </recommendedName>
</protein>
<feature type="non-terminal residue" evidence="5">
    <location>
        <position position="1"/>
    </location>
</feature>
<dbReference type="InterPro" id="IPR051128">
    <property type="entry name" value="EgtD_Methyltrsf_superfamily"/>
</dbReference>
<dbReference type="SUPFAM" id="SSF56436">
    <property type="entry name" value="C-type lectin-like"/>
    <property type="match status" value="1"/>
</dbReference>
<sequence length="794" mass="90142">TEIIDIRSSKLELSLKDDIYDGLRKPEGERTLPTLLLYDEAGLNLFQDITYLDEYYLTNAEIQLLEENAFKIAKNIPDGAVMVELGSGNLRKVNILLRALDYLEKNVSYYALDLSLPELQRTLAEVKPEEFTHVTLAGLHGTYDDGKEWFKTSPIVNDTDRPRVILWLGSSIGNFDRDAAAEFVSDFTKAVMRPGSADLFLIGIDGCKDAEKVWHAYNDSEGITREFELNGLKNANGVLGKEVFRAGDWEYVGVWNAVLGCHEAYYEALRDYDELVEGVSVKKGERFRVERSYKFSDEEALDLFNTAGLVQGNVWRSGDGTHSLRMVYSPPFHFDTKLVESECPSLEEFEQLWKAWDYFTLQVLPRENLHTKPIDLRHDCIFYLGHIPTFLDIQLTRATNTVTTPVPGSEHFHKIFERGIDPDIEDPTICHPHSEIPNEWPALDIVLLFRDLVRTRTRAIYNSNQHKTNAKVTRAIWMAYEHEAMHLETFLYMMLQIPSLPRPPHIPKPDFSSFAPLPELSREELFVSIPETRLTIGQPLRNALVWDNETPTRALKVAPFRISKHLLTNSNYQSFLLSLPPSEQKAFIPKNWTADTLAVKTFFGPVEIDTDAADWPVIASYDQLKRCAEHMGGRLPTRGELQAYYDYEYTRCAEEAHANELLARKINGVNSHLQAEGVAESPHEKNGALPAPSLSFNPLPSTTCTSFKHLHPVPNGGVWEWTSTVLEKHDGFEEDPMYPGYTADFFDGKHNVVLAGAGGGSWATVPRIASRRSFTNWYQRGYGYAWVGARIVLE</sequence>
<dbReference type="Pfam" id="PF03781">
    <property type="entry name" value="FGE-sulfatase"/>
    <property type="match status" value="1"/>
</dbReference>
<dbReference type="GO" id="GO:0032259">
    <property type="term" value="P:methylation"/>
    <property type="evidence" value="ECO:0007669"/>
    <property type="project" value="UniProtKB-KW"/>
</dbReference>
<dbReference type="OrthoDB" id="659at2759"/>
<dbReference type="Pfam" id="PF10017">
    <property type="entry name" value="Methyltransf_33"/>
    <property type="match status" value="1"/>
</dbReference>
<dbReference type="AlphaFoldDB" id="A0A3N4IG30"/>
<feature type="domain" description="Histidine-specific methyltransferase SAM-dependent" evidence="4">
    <location>
        <begin position="16"/>
        <end position="323"/>
    </location>
</feature>
<evidence type="ECO:0008006" key="7">
    <source>
        <dbReference type="Google" id="ProtNLM"/>
    </source>
</evidence>
<keyword evidence="2" id="KW-0808">Transferase</keyword>
<dbReference type="PANTHER" id="PTHR43397:SF1">
    <property type="entry name" value="ERGOTHIONEINE BIOSYNTHESIS PROTEIN 1"/>
    <property type="match status" value="1"/>
</dbReference>
<dbReference type="InterPro" id="IPR005532">
    <property type="entry name" value="SUMF_dom"/>
</dbReference>
<name>A0A3N4IG30_ASCIM</name>
<feature type="domain" description="Sulfatase-modifying factor enzyme-like" evidence="3">
    <location>
        <begin position="526"/>
        <end position="792"/>
    </location>
</feature>
<dbReference type="Gene3D" id="3.40.50.150">
    <property type="entry name" value="Vaccinia Virus protein VP39"/>
    <property type="match status" value="1"/>
</dbReference>
<dbReference type="GO" id="GO:0008168">
    <property type="term" value="F:methyltransferase activity"/>
    <property type="evidence" value="ECO:0007669"/>
    <property type="project" value="UniProtKB-KW"/>
</dbReference>
<evidence type="ECO:0000256" key="1">
    <source>
        <dbReference type="ARBA" id="ARBA00022603"/>
    </source>
</evidence>
<dbReference type="InterPro" id="IPR016187">
    <property type="entry name" value="CTDL_fold"/>
</dbReference>
<organism evidence="5 6">
    <name type="scientific">Ascobolus immersus RN42</name>
    <dbReference type="NCBI Taxonomy" id="1160509"/>
    <lineage>
        <taxon>Eukaryota</taxon>
        <taxon>Fungi</taxon>
        <taxon>Dikarya</taxon>
        <taxon>Ascomycota</taxon>
        <taxon>Pezizomycotina</taxon>
        <taxon>Pezizomycetes</taxon>
        <taxon>Pezizales</taxon>
        <taxon>Ascobolaceae</taxon>
        <taxon>Ascobolus</taxon>
    </lineage>
</organism>
<dbReference type="PANTHER" id="PTHR43397">
    <property type="entry name" value="ERGOTHIONEINE BIOSYNTHESIS PROTEIN 1"/>
    <property type="match status" value="1"/>
</dbReference>
<dbReference type="InterPro" id="IPR029063">
    <property type="entry name" value="SAM-dependent_MTases_sf"/>
</dbReference>
<dbReference type="NCBIfam" id="TIGR03439">
    <property type="entry name" value="methyl_EasF"/>
    <property type="match status" value="1"/>
</dbReference>
<reference evidence="5 6" key="1">
    <citation type="journal article" date="2018" name="Nat. Ecol. Evol.">
        <title>Pezizomycetes genomes reveal the molecular basis of ectomycorrhizal truffle lifestyle.</title>
        <authorList>
            <person name="Murat C."/>
            <person name="Payen T."/>
            <person name="Noel B."/>
            <person name="Kuo A."/>
            <person name="Morin E."/>
            <person name="Chen J."/>
            <person name="Kohler A."/>
            <person name="Krizsan K."/>
            <person name="Balestrini R."/>
            <person name="Da Silva C."/>
            <person name="Montanini B."/>
            <person name="Hainaut M."/>
            <person name="Levati E."/>
            <person name="Barry K.W."/>
            <person name="Belfiori B."/>
            <person name="Cichocki N."/>
            <person name="Clum A."/>
            <person name="Dockter R.B."/>
            <person name="Fauchery L."/>
            <person name="Guy J."/>
            <person name="Iotti M."/>
            <person name="Le Tacon F."/>
            <person name="Lindquist E.A."/>
            <person name="Lipzen A."/>
            <person name="Malagnac F."/>
            <person name="Mello A."/>
            <person name="Molinier V."/>
            <person name="Miyauchi S."/>
            <person name="Poulain J."/>
            <person name="Riccioni C."/>
            <person name="Rubini A."/>
            <person name="Sitrit Y."/>
            <person name="Splivallo R."/>
            <person name="Traeger S."/>
            <person name="Wang M."/>
            <person name="Zifcakova L."/>
            <person name="Wipf D."/>
            <person name="Zambonelli A."/>
            <person name="Paolocci F."/>
            <person name="Nowrousian M."/>
            <person name="Ottonello S."/>
            <person name="Baldrian P."/>
            <person name="Spatafora J.W."/>
            <person name="Henrissat B."/>
            <person name="Nagy L.G."/>
            <person name="Aury J.M."/>
            <person name="Wincker P."/>
            <person name="Grigoriev I.V."/>
            <person name="Bonfante P."/>
            <person name="Martin F.M."/>
        </authorList>
    </citation>
    <scope>NUCLEOTIDE SEQUENCE [LARGE SCALE GENOMIC DNA]</scope>
    <source>
        <strain evidence="5 6">RN42</strain>
    </source>
</reference>
<keyword evidence="6" id="KW-1185">Reference proteome</keyword>
<dbReference type="EMBL" id="ML119655">
    <property type="protein sequence ID" value="RPA85105.1"/>
    <property type="molecule type" value="Genomic_DNA"/>
</dbReference>
<dbReference type="Gene3D" id="3.90.1580.10">
    <property type="entry name" value="paralog of FGE (formylglycine-generating enzyme)"/>
    <property type="match status" value="1"/>
</dbReference>
<evidence type="ECO:0000313" key="6">
    <source>
        <dbReference type="Proteomes" id="UP000275078"/>
    </source>
</evidence>
<accession>A0A3N4IG30</accession>
<dbReference type="InterPro" id="IPR017805">
    <property type="entry name" value="SAM_MeTrfase_EasF-type_put"/>
</dbReference>
<keyword evidence="1" id="KW-0489">Methyltransferase</keyword>
<dbReference type="InterPro" id="IPR042095">
    <property type="entry name" value="SUMF_sf"/>
</dbReference>
<evidence type="ECO:0000259" key="3">
    <source>
        <dbReference type="Pfam" id="PF03781"/>
    </source>
</evidence>
<feature type="non-terminal residue" evidence="5">
    <location>
        <position position="794"/>
    </location>
</feature>
<proteinExistence type="predicted"/>
<evidence type="ECO:0000313" key="5">
    <source>
        <dbReference type="EMBL" id="RPA85105.1"/>
    </source>
</evidence>
<evidence type="ECO:0000256" key="2">
    <source>
        <dbReference type="ARBA" id="ARBA00022679"/>
    </source>
</evidence>
<dbReference type="Proteomes" id="UP000275078">
    <property type="component" value="Unassembled WGS sequence"/>
</dbReference>
<evidence type="ECO:0000259" key="4">
    <source>
        <dbReference type="Pfam" id="PF10017"/>
    </source>
</evidence>
<gene>
    <name evidence="5" type="ORF">BJ508DRAFT_185153</name>
</gene>
<dbReference type="InterPro" id="IPR019257">
    <property type="entry name" value="MeTrfase_dom"/>
</dbReference>
<dbReference type="STRING" id="1160509.A0A3N4IG30"/>